<evidence type="ECO:0000256" key="1">
    <source>
        <dbReference type="SAM" id="MobiDB-lite"/>
    </source>
</evidence>
<dbReference type="AlphaFoldDB" id="A0A154IFC4"/>
<protein>
    <submittedName>
        <fullName evidence="2">Uncharacterized protein</fullName>
    </submittedName>
</protein>
<dbReference type="EMBL" id="LVYU01000103">
    <property type="protein sequence ID" value="KZA99293.1"/>
    <property type="molecule type" value="Genomic_DNA"/>
</dbReference>
<evidence type="ECO:0000313" key="2">
    <source>
        <dbReference type="EMBL" id="KZA99293.1"/>
    </source>
</evidence>
<accession>A0A154IFC4</accession>
<reference evidence="2" key="1">
    <citation type="submission" date="2016-03" db="EMBL/GenBank/DDBJ databases">
        <title>Microsymbionts genomes from the relict species Vavilovia formosa.</title>
        <authorList>
            <person name="Chirak E."/>
            <person name="Kimeklis A."/>
            <person name="Kopat V."/>
            <person name="Andronov E."/>
        </authorList>
    </citation>
    <scope>NUCLEOTIDE SEQUENCE [LARGE SCALE GENOMIC DNA]</scope>
    <source>
        <strain evidence="2">Vaf12</strain>
    </source>
</reference>
<organism evidence="2">
    <name type="scientific">Rhizobium leguminosarum</name>
    <dbReference type="NCBI Taxonomy" id="384"/>
    <lineage>
        <taxon>Bacteria</taxon>
        <taxon>Pseudomonadati</taxon>
        <taxon>Pseudomonadota</taxon>
        <taxon>Alphaproteobacteria</taxon>
        <taxon>Hyphomicrobiales</taxon>
        <taxon>Rhizobiaceae</taxon>
        <taxon>Rhizobium/Agrobacterium group</taxon>
        <taxon>Rhizobium</taxon>
    </lineage>
</organism>
<gene>
    <name evidence="2" type="ORF">A4A59_23065</name>
</gene>
<proteinExistence type="predicted"/>
<comment type="caution">
    <text evidence="2">The sequence shown here is derived from an EMBL/GenBank/DDBJ whole genome shotgun (WGS) entry which is preliminary data.</text>
</comment>
<feature type="region of interest" description="Disordered" evidence="1">
    <location>
        <begin position="40"/>
        <end position="60"/>
    </location>
</feature>
<sequence length="305" mass="32936">MKATAHAKEDAVSTHVLAQLASLLRSGDVQAALALTEAASANSATPDEAAPEDAEADVGGRIASPPLDTLSFIERRQSGGGFNYWANVPAASSYTDECEIGGRLAEEFLTFIGKYHNNGNGALLGPIVIDMDKNGAGRGHKIGFMNTISKYAMGAAYLLHAENHAPEHPWNKCRRLGRELAEALESTGEQQFAYIAPKGSGTPTLLFGHLDYHPSRETLNATPDIRGTPQQGQDFSELFYELINLVELAEATSDILREMNYAHADGSRNTELDRVTALQRVMCTNLGRLRESAKVLDGPKTWVPA</sequence>
<dbReference type="RefSeq" id="WP_062943070.1">
    <property type="nucleotide sequence ID" value="NZ_CP171844.1"/>
</dbReference>
<name>A0A154IFC4_RHILE</name>